<accession>D5EK43</accession>
<feature type="signal peptide" evidence="1">
    <location>
        <begin position="1"/>
        <end position="19"/>
    </location>
</feature>
<dbReference type="EMBL" id="CP001998">
    <property type="protein sequence ID" value="ADE54792.1"/>
    <property type="molecule type" value="Genomic_DNA"/>
</dbReference>
<feature type="chain" id="PRO_5003070773" evidence="1">
    <location>
        <begin position="20"/>
        <end position="140"/>
    </location>
</feature>
<reference evidence="2 3" key="1">
    <citation type="journal article" date="2010" name="Stand. Genomic Sci.">
        <title>Complete genome sequence of Coraliomargarita akajimensis type strain (04OKA010-24).</title>
        <authorList>
            <person name="Mavromatis K."/>
            <person name="Abt B."/>
            <person name="Brambilla E."/>
            <person name="Lapidus A."/>
            <person name="Copeland A."/>
            <person name="Deshpande S."/>
            <person name="Nolan M."/>
            <person name="Lucas S."/>
            <person name="Tice H."/>
            <person name="Cheng J.F."/>
            <person name="Han C."/>
            <person name="Detter J.C."/>
            <person name="Woyke T."/>
            <person name="Goodwin L."/>
            <person name="Pitluck S."/>
            <person name="Held B."/>
            <person name="Brettin T."/>
            <person name="Tapia R."/>
            <person name="Ivanova N."/>
            <person name="Mikhailova N."/>
            <person name="Pati A."/>
            <person name="Liolios K."/>
            <person name="Chen A."/>
            <person name="Palaniappan K."/>
            <person name="Land M."/>
            <person name="Hauser L."/>
            <person name="Chang Y.J."/>
            <person name="Jeffries C.D."/>
            <person name="Rohde M."/>
            <person name="Goker M."/>
            <person name="Bristow J."/>
            <person name="Eisen J.A."/>
            <person name="Markowitz V."/>
            <person name="Hugenholtz P."/>
            <person name="Klenk H.P."/>
            <person name="Kyrpides N.C."/>
        </authorList>
    </citation>
    <scope>NUCLEOTIDE SEQUENCE [LARGE SCALE GENOMIC DNA]</scope>
    <source>
        <strain evidence="3">DSM 45221 / IAM 15411 / JCM 23193 / KCTC 12865</strain>
    </source>
</reference>
<keyword evidence="1" id="KW-0732">Signal</keyword>
<dbReference type="OrthoDB" id="9181190at2"/>
<organism evidence="2 3">
    <name type="scientific">Coraliomargarita akajimensis (strain DSM 45221 / IAM 15411 / JCM 23193 / KCTC 12865 / 04OKA010-24)</name>
    <dbReference type="NCBI Taxonomy" id="583355"/>
    <lineage>
        <taxon>Bacteria</taxon>
        <taxon>Pseudomonadati</taxon>
        <taxon>Verrucomicrobiota</taxon>
        <taxon>Opitutia</taxon>
        <taxon>Puniceicoccales</taxon>
        <taxon>Coraliomargaritaceae</taxon>
        <taxon>Coraliomargarita</taxon>
    </lineage>
</organism>
<keyword evidence="3" id="KW-1185">Reference proteome</keyword>
<proteinExistence type="predicted"/>
<evidence type="ECO:0000313" key="2">
    <source>
        <dbReference type="EMBL" id="ADE54792.1"/>
    </source>
</evidence>
<protein>
    <submittedName>
        <fullName evidence="2">Uncharacterized protein</fullName>
    </submittedName>
</protein>
<name>D5EK43_CORAD</name>
<gene>
    <name evidence="2" type="ordered locus">Caka_1773</name>
</gene>
<sequence>MTQLLCAILLLFAVTGLRAQEGLQPPYEIPSTIAKLPEQSDFLGDWLRGDGTYRLTIELVEGSLVVKYFNPKSIQVESAEFAVESELPFLRVVLRDEGYPGSTYELGFLAERGILVGRYSRPGGQPSDVYFVKQSGRLEQ</sequence>
<dbReference type="KEGG" id="caa:Caka_1773"/>
<dbReference type="AlphaFoldDB" id="D5EK43"/>
<evidence type="ECO:0000256" key="1">
    <source>
        <dbReference type="SAM" id="SignalP"/>
    </source>
</evidence>
<dbReference type="HOGENOM" id="CLU_1831775_0_0_0"/>
<evidence type="ECO:0000313" key="3">
    <source>
        <dbReference type="Proteomes" id="UP000000925"/>
    </source>
</evidence>
<dbReference type="STRING" id="583355.Caka_1773"/>
<dbReference type="Proteomes" id="UP000000925">
    <property type="component" value="Chromosome"/>
</dbReference>
<dbReference type="RefSeq" id="WP_013043514.1">
    <property type="nucleotide sequence ID" value="NC_014008.1"/>
</dbReference>